<dbReference type="Proteomes" id="UP001642409">
    <property type="component" value="Unassembled WGS sequence"/>
</dbReference>
<reference evidence="1 2" key="1">
    <citation type="submission" date="2024-07" db="EMBL/GenBank/DDBJ databases">
        <authorList>
            <person name="Akdeniz Z."/>
        </authorList>
    </citation>
    <scope>NUCLEOTIDE SEQUENCE [LARGE SCALE GENOMIC DNA]</scope>
</reference>
<dbReference type="InterPro" id="IPR032675">
    <property type="entry name" value="LRR_dom_sf"/>
</dbReference>
<dbReference type="Gene3D" id="3.80.10.10">
    <property type="entry name" value="Ribonuclease Inhibitor"/>
    <property type="match status" value="1"/>
</dbReference>
<protein>
    <submittedName>
        <fullName evidence="1">TIR_domain-containing protein</fullName>
    </submittedName>
</protein>
<dbReference type="EMBL" id="CAXDID020000002">
    <property type="protein sequence ID" value="CAL5971145.1"/>
    <property type="molecule type" value="Genomic_DNA"/>
</dbReference>
<evidence type="ECO:0000313" key="1">
    <source>
        <dbReference type="EMBL" id="CAL5971145.1"/>
    </source>
</evidence>
<evidence type="ECO:0000313" key="2">
    <source>
        <dbReference type="Proteomes" id="UP001642409"/>
    </source>
</evidence>
<organism evidence="1 2">
    <name type="scientific">Hexamita inflata</name>
    <dbReference type="NCBI Taxonomy" id="28002"/>
    <lineage>
        <taxon>Eukaryota</taxon>
        <taxon>Metamonada</taxon>
        <taxon>Diplomonadida</taxon>
        <taxon>Hexamitidae</taxon>
        <taxon>Hexamitinae</taxon>
        <taxon>Hexamita</taxon>
    </lineage>
</organism>
<keyword evidence="2" id="KW-1185">Reference proteome</keyword>
<proteinExistence type="predicted"/>
<gene>
    <name evidence="1" type="ORF">HINF_LOCUS1085</name>
</gene>
<name>A0ABP1GGA6_9EUKA</name>
<sequence>MAYLQNPVYMDNTKAVDLHPLQQLYQLEYISAHDACIIDVSPLSKLTQLNFLKFSNNKINNAETLKHHKKFSEYDLLDQQVPTPGELKFYNKILSAHSSHKQIRNIVNDNKITMFRTSLILKKNAVSTGFDHYARKMNTQLELLAYFIQSSNTQLHELENV</sequence>
<dbReference type="SUPFAM" id="SSF52058">
    <property type="entry name" value="L domain-like"/>
    <property type="match status" value="1"/>
</dbReference>
<accession>A0ABP1GGA6</accession>
<comment type="caution">
    <text evidence="1">The sequence shown here is derived from an EMBL/GenBank/DDBJ whole genome shotgun (WGS) entry which is preliminary data.</text>
</comment>